<evidence type="ECO:0000256" key="15">
    <source>
        <dbReference type="PROSITE-ProRule" id="PRU00228"/>
    </source>
</evidence>
<feature type="region of interest" description="Disordered" evidence="16">
    <location>
        <begin position="498"/>
        <end position="524"/>
    </location>
</feature>
<accession>A0A8J5K927</accession>
<comment type="catalytic activity">
    <reaction evidence="14">
        <text>L-lysyl-[protein] + acetyl-CoA = N(6)-acetyl-L-lysyl-[protein] + CoA + H(+)</text>
        <dbReference type="Rhea" id="RHEA:45948"/>
        <dbReference type="Rhea" id="RHEA-COMP:9752"/>
        <dbReference type="Rhea" id="RHEA-COMP:10731"/>
        <dbReference type="ChEBI" id="CHEBI:15378"/>
        <dbReference type="ChEBI" id="CHEBI:29969"/>
        <dbReference type="ChEBI" id="CHEBI:57287"/>
        <dbReference type="ChEBI" id="CHEBI:57288"/>
        <dbReference type="ChEBI" id="CHEBI:61930"/>
        <dbReference type="EC" id="2.3.1.48"/>
    </reaction>
</comment>
<dbReference type="InterPro" id="IPR011011">
    <property type="entry name" value="Znf_FYVE_PHD"/>
</dbReference>
<keyword evidence="4" id="KW-0808">Transferase</keyword>
<keyword evidence="12" id="KW-0539">Nucleus</keyword>
<dbReference type="GO" id="GO:0005667">
    <property type="term" value="C:transcription regulator complex"/>
    <property type="evidence" value="ECO:0007669"/>
    <property type="project" value="TreeGrafter"/>
</dbReference>
<feature type="domain" description="CBP/p300-type HAT" evidence="19">
    <location>
        <begin position="1356"/>
        <end position="1782"/>
    </location>
</feature>
<dbReference type="SUPFAM" id="SSF57850">
    <property type="entry name" value="RING/U-box"/>
    <property type="match status" value="2"/>
</dbReference>
<evidence type="ECO:0000256" key="2">
    <source>
        <dbReference type="ARBA" id="ARBA00004123"/>
    </source>
</evidence>
<evidence type="ECO:0000313" key="20">
    <source>
        <dbReference type="EMBL" id="KAG6476655.1"/>
    </source>
</evidence>
<dbReference type="InterPro" id="IPR019787">
    <property type="entry name" value="Znf_PHD-finger"/>
</dbReference>
<proteinExistence type="predicted"/>
<dbReference type="SUPFAM" id="SSF57903">
    <property type="entry name" value="FYVE/PHD zinc finger"/>
    <property type="match status" value="1"/>
</dbReference>
<dbReference type="SMART" id="SM00249">
    <property type="entry name" value="PHD"/>
    <property type="match status" value="1"/>
</dbReference>
<keyword evidence="7" id="KW-0862">Zinc</keyword>
<evidence type="ECO:0000259" key="18">
    <source>
        <dbReference type="PROSITE" id="PS50135"/>
    </source>
</evidence>
<dbReference type="GO" id="GO:0000123">
    <property type="term" value="C:histone acetyltransferase complex"/>
    <property type="evidence" value="ECO:0007669"/>
    <property type="project" value="TreeGrafter"/>
</dbReference>
<dbReference type="PROSITE" id="PS50135">
    <property type="entry name" value="ZF_ZZ_2"/>
    <property type="match status" value="1"/>
</dbReference>
<evidence type="ECO:0000256" key="5">
    <source>
        <dbReference type="ARBA" id="ARBA00022723"/>
    </source>
</evidence>
<dbReference type="PROSITE" id="PS51727">
    <property type="entry name" value="CBP_P300_HAT"/>
    <property type="match status" value="1"/>
</dbReference>
<evidence type="ECO:0000256" key="4">
    <source>
        <dbReference type="ARBA" id="ARBA00022679"/>
    </source>
</evidence>
<dbReference type="SMART" id="SM00551">
    <property type="entry name" value="ZnF_TAZ"/>
    <property type="match status" value="3"/>
</dbReference>
<evidence type="ECO:0000256" key="9">
    <source>
        <dbReference type="ARBA" id="ARBA00023015"/>
    </source>
</evidence>
<dbReference type="SUPFAM" id="SSF57933">
    <property type="entry name" value="TAZ domain"/>
    <property type="match status" value="3"/>
</dbReference>
<keyword evidence="6 15" id="KW-0863">Zinc-finger</keyword>
<keyword evidence="8" id="KW-0156">Chromatin regulator</keyword>
<dbReference type="Gene3D" id="1.20.1020.10">
    <property type="entry name" value="TAZ domain"/>
    <property type="match status" value="3"/>
</dbReference>
<evidence type="ECO:0000259" key="19">
    <source>
        <dbReference type="PROSITE" id="PS51727"/>
    </source>
</evidence>
<evidence type="ECO:0000256" key="11">
    <source>
        <dbReference type="ARBA" id="ARBA00023163"/>
    </source>
</evidence>
<dbReference type="EMBL" id="JACMSC010000018">
    <property type="protein sequence ID" value="KAG6476655.1"/>
    <property type="molecule type" value="Genomic_DNA"/>
</dbReference>
<keyword evidence="11" id="KW-0804">Transcription</keyword>
<comment type="caution">
    <text evidence="20">The sequence shown here is derived from an EMBL/GenBank/DDBJ whole genome shotgun (WGS) entry which is preliminary data.</text>
</comment>
<keyword evidence="5" id="KW-0479">Metal-binding</keyword>
<dbReference type="PROSITE" id="PS01359">
    <property type="entry name" value="ZF_PHD_1"/>
    <property type="match status" value="1"/>
</dbReference>
<dbReference type="PANTHER" id="PTHR13808:SF39">
    <property type="entry name" value="HISTONE ACETYLTRANSFERASE HAC-LIKE 3-RELATED"/>
    <property type="match status" value="1"/>
</dbReference>
<evidence type="ECO:0000256" key="16">
    <source>
        <dbReference type="SAM" id="MobiDB-lite"/>
    </source>
</evidence>
<protein>
    <recommendedName>
        <fullName evidence="3">histone acetyltransferase</fullName>
        <ecNumber evidence="3">2.3.1.48</ecNumber>
    </recommendedName>
</protein>
<dbReference type="InterPro" id="IPR000197">
    <property type="entry name" value="Znf_TAZ"/>
</dbReference>
<evidence type="ECO:0000256" key="13">
    <source>
        <dbReference type="ARBA" id="ARBA00023315"/>
    </source>
</evidence>
<keyword evidence="21" id="KW-1185">Reference proteome</keyword>
<keyword evidence="9" id="KW-0805">Transcription regulation</keyword>
<dbReference type="GO" id="GO:0003713">
    <property type="term" value="F:transcription coactivator activity"/>
    <property type="evidence" value="ECO:0007669"/>
    <property type="project" value="TreeGrafter"/>
</dbReference>
<feature type="domain" description="TAZ-type" evidence="17">
    <location>
        <begin position="850"/>
        <end position="928"/>
    </location>
</feature>
<dbReference type="SMART" id="SM01250">
    <property type="entry name" value="KAT11"/>
    <property type="match status" value="1"/>
</dbReference>
<evidence type="ECO:0000313" key="21">
    <source>
        <dbReference type="Proteomes" id="UP000734854"/>
    </source>
</evidence>
<gene>
    <name evidence="20" type="ORF">ZIOFF_065900</name>
</gene>
<dbReference type="GO" id="GO:0008270">
    <property type="term" value="F:zinc ion binding"/>
    <property type="evidence" value="ECO:0007669"/>
    <property type="project" value="UniProtKB-KW"/>
</dbReference>
<dbReference type="InterPro" id="IPR001965">
    <property type="entry name" value="Znf_PHD"/>
</dbReference>
<dbReference type="Proteomes" id="UP000734854">
    <property type="component" value="Unassembled WGS sequence"/>
</dbReference>
<dbReference type="InterPro" id="IPR019786">
    <property type="entry name" value="Zinc_finger_PHD-type_CS"/>
</dbReference>
<name>A0A8J5K927_ZINOF</name>
<dbReference type="Pfam" id="PF02135">
    <property type="entry name" value="zf-TAZ"/>
    <property type="match status" value="3"/>
</dbReference>
<comment type="subcellular location">
    <subcellularLocation>
        <location evidence="2">Nucleus</location>
    </subcellularLocation>
</comment>
<dbReference type="GO" id="GO:0031490">
    <property type="term" value="F:chromatin DNA binding"/>
    <property type="evidence" value="ECO:0007669"/>
    <property type="project" value="TreeGrafter"/>
</dbReference>
<feature type="domain" description="TAZ-type" evidence="17">
    <location>
        <begin position="1842"/>
        <end position="1923"/>
    </location>
</feature>
<dbReference type="Pfam" id="PF08214">
    <property type="entry name" value="HAT_KAT11"/>
    <property type="match status" value="1"/>
</dbReference>
<dbReference type="InterPro" id="IPR043145">
    <property type="entry name" value="Znf_ZZ_sf"/>
</dbReference>
<dbReference type="InterPro" id="IPR035898">
    <property type="entry name" value="TAZ_dom_sf"/>
</dbReference>
<evidence type="ECO:0000256" key="14">
    <source>
        <dbReference type="ARBA" id="ARBA00048017"/>
    </source>
</evidence>
<reference evidence="20 21" key="1">
    <citation type="submission" date="2020-08" db="EMBL/GenBank/DDBJ databases">
        <title>Plant Genome Project.</title>
        <authorList>
            <person name="Zhang R.-G."/>
        </authorList>
    </citation>
    <scope>NUCLEOTIDE SEQUENCE [LARGE SCALE GENOMIC DNA]</scope>
    <source>
        <tissue evidence="20">Rhizome</tissue>
    </source>
</reference>
<evidence type="ECO:0000256" key="6">
    <source>
        <dbReference type="ARBA" id="ARBA00022771"/>
    </source>
</evidence>
<dbReference type="Gene3D" id="3.30.40.10">
    <property type="entry name" value="Zinc/RING finger domain, C3HC4 (zinc finger)"/>
    <property type="match status" value="1"/>
</dbReference>
<evidence type="ECO:0000259" key="17">
    <source>
        <dbReference type="PROSITE" id="PS50134"/>
    </source>
</evidence>
<organism evidence="20 21">
    <name type="scientific">Zingiber officinale</name>
    <name type="common">Ginger</name>
    <name type="synonym">Amomum zingiber</name>
    <dbReference type="NCBI Taxonomy" id="94328"/>
    <lineage>
        <taxon>Eukaryota</taxon>
        <taxon>Viridiplantae</taxon>
        <taxon>Streptophyta</taxon>
        <taxon>Embryophyta</taxon>
        <taxon>Tracheophyta</taxon>
        <taxon>Spermatophyta</taxon>
        <taxon>Magnoliopsida</taxon>
        <taxon>Liliopsida</taxon>
        <taxon>Zingiberales</taxon>
        <taxon>Zingiberaceae</taxon>
        <taxon>Zingiber</taxon>
    </lineage>
</organism>
<dbReference type="GO" id="GO:0004402">
    <property type="term" value="F:histone acetyltransferase activity"/>
    <property type="evidence" value="ECO:0007669"/>
    <property type="project" value="InterPro"/>
</dbReference>
<evidence type="ECO:0000256" key="1">
    <source>
        <dbReference type="ARBA" id="ARBA00002581"/>
    </source>
</evidence>
<dbReference type="InterPro" id="IPR000433">
    <property type="entry name" value="Znf_ZZ"/>
</dbReference>
<evidence type="ECO:0000256" key="3">
    <source>
        <dbReference type="ARBA" id="ARBA00013184"/>
    </source>
</evidence>
<evidence type="ECO:0000256" key="7">
    <source>
        <dbReference type="ARBA" id="ARBA00022833"/>
    </source>
</evidence>
<evidence type="ECO:0000256" key="8">
    <source>
        <dbReference type="ARBA" id="ARBA00022853"/>
    </source>
</evidence>
<dbReference type="InterPro" id="IPR031162">
    <property type="entry name" value="CBP_P300_HAT"/>
</dbReference>
<dbReference type="EC" id="2.3.1.48" evidence="3"/>
<dbReference type="Pfam" id="PF00628">
    <property type="entry name" value="PHD"/>
    <property type="match status" value="1"/>
</dbReference>
<dbReference type="InterPro" id="IPR013178">
    <property type="entry name" value="Histone_AcTrfase_Rtt109/CBP"/>
</dbReference>
<dbReference type="InterPro" id="IPR013083">
    <property type="entry name" value="Znf_RING/FYVE/PHD"/>
</dbReference>
<evidence type="ECO:0000256" key="12">
    <source>
        <dbReference type="ARBA" id="ARBA00023242"/>
    </source>
</evidence>
<keyword evidence="10" id="KW-0010">Activator</keyword>
<keyword evidence="13" id="KW-0012">Acyltransferase</keyword>
<evidence type="ECO:0000256" key="10">
    <source>
        <dbReference type="ARBA" id="ARBA00023159"/>
    </source>
</evidence>
<sequence length="1951" mass="220585">MCCMSQMPFYSNSDTCLKFKWKLSNFKNSSMHMSDATKDSSVTNVSFIGSNQRLPHKLGRQQLSDASKSTPESLYLHSQLHDTEEESVCRSQESQSMLLRPHQTYDPIGQPQLLHKGRYLKRRHILVQKCDFEPLHLQSNTKVSHSINCNNLSEQMPGGPLIAHDMIKQELPLGMKEYISSNSSVLTDVLFGDHSMFPRKPAQYQAIQNLLFLYEHARNCQNQENHCNFFQCRNLKSALAHILHCKDANCAKGCYKYKNLFDHYAECSNNFCSICGPVRARIEEVSQRNISNGFADFKTPLATVASMDQEESACKRAKTTSHFGQNQIFGVNVESTKPNHHFGGELQADQLVRLPLDTNTGNQKLIKTCTLGDANTTSAKLVESQNTDSILGNSGETYGSTEDAQIEIKENPSVEPDELANVAICSEPANEIQLGFPMVEISDGNAESSASANVVETRIGTPLSVDNDELANVAICSQQTNVVQLGFPMDEISDAGNVNLSPSANMAKTKTGSPKRVTSNLDTSTSEMHRVHIGSFEQHVDQHRRNMLFSSLMSNPHVGRLEKPQEVKTASPTSSTNEEKVLCDMLPGISFSNNTFKSPVIGDLCSASQRYIPNEHHRVVAHASLSSGGNLAPLSEETLSKHHFGCQMSAEQYSDSQNDQFSNENRSKWMPCMSQIPFYGNGDTSLSFKWKLSNFKNSSMYASDATKDSSISNRSSVGFNQKLSHKLSQQQLSDASKKTPQSLYLHAQLHDLEEESVCRSHESKPMLLSPHQAYDPIGQPDFEPLHSQSTVKVSHSINYNNLSEQMPGGPLVIHDMNKQELALGSKECVSTNSSNLTDVLFGDHSMFPRRPAQYQAIQNLLFLYEHARNCQNQENDCNFFQCSNLKSAFAHILYCKDANCTKRCNKYKSLFDHYAECSNIFCSICGPVRARMKEVSQRNISNGFTESKTSLGTVVSMDKEESVFQRGKTTNHFGQNETFEAGVESTKPNHHFGGELQAGQLVRLPLDTNTGNQNLIETCTLGDANTSSAKLAESQNTDSILRNSGETYVATEDTQIEIKENLTVEPDELANVAMCSEPANEIQLGFPMVQTKDVGNIEFSADANMIETKIGDPLSVEADVLANVTICSQQMNVDQLGFPMDEIGDAGNVKLSSLANVAETKTEAPKRVTSLLDTFTVEMLRVHISSLEQHVDQDKAKKDKSQDMEHLVDQNLCSLCRMEKLTFEAPPRYCSSCYKLINPRGVYYTIRSLKYTDYECGAKISFCSKCYGSSGESIKVARQEIRKVNLERRLNYAESDAENEWVGWVQCDKCKAWQHQICALFSGKRKDALQSEYTCPECCLRELECEMHKPVPRNAVLRATDLPKTMMSDHIENWLFEHLQQEREERARKLQITVDEVPGANDLVIRVVSSVDKKVEVNPGFQEVFKEEMYPAYFPYKSKVILLFQTIEGADVCLFGMYVQEYGSECSLPNQRRVCISYIDSVKYFRPEIKAVTGEALRTFVYHEILIGYLDYCKKRGFTSCYIWACPSLRQDYYILYCHPKTQKTPKSEKLREWYQVMIRKAIKEKVIQEQTNLYDHFFVPTSESKVKVTAAQLPYFDSDFWPGKADFLLEDKNKSQAKGTKAVIERALRAAKRDASTGNPKDILLMHQLGEVIRPMKEDFIIVHLQHTCKYCYQPIMSEKLWVCSVCKNFQLCMQCHDKMQDLDKKDRHPITAKEKHSFQLVEIDVLADTHDEDGTIESKLFDVRTGFLNFCQNEQYQFDTLRRAKHSTLMILYHLHNPMEYVFTSSCAMCHGSIDGGQNWHCMNCQGYRLCDSCYLKGTSHHQLVSHTMLPGINLQPKQQRSGRLNVHIVLDALLHAAKCYAPRCTYPYCLKVKKLFLHSRRCKVRVPGGCISCKKIWLLLQHHACICQDLDCHMPRCRDLKVYKMKVKNVTKERNRLHARVSASATWN</sequence>
<feature type="domain" description="TAZ-type" evidence="17">
    <location>
        <begin position="200"/>
        <end position="278"/>
    </location>
</feature>
<dbReference type="PROSITE" id="PS50134">
    <property type="entry name" value="ZF_TAZ"/>
    <property type="match status" value="3"/>
</dbReference>
<comment type="function">
    <text evidence="1">Acetyltransferase enzyme. Acetylates histones, giving a specific tag for transcriptional activation.</text>
</comment>
<dbReference type="Gene3D" id="3.30.60.90">
    <property type="match status" value="2"/>
</dbReference>
<feature type="domain" description="ZZ-type" evidence="18">
    <location>
        <begin position="1665"/>
        <end position="1728"/>
    </location>
</feature>
<dbReference type="GO" id="GO:0045944">
    <property type="term" value="P:positive regulation of transcription by RNA polymerase II"/>
    <property type="evidence" value="ECO:0007669"/>
    <property type="project" value="TreeGrafter"/>
</dbReference>
<dbReference type="GO" id="GO:0005634">
    <property type="term" value="C:nucleus"/>
    <property type="evidence" value="ECO:0007669"/>
    <property type="project" value="UniProtKB-SubCell"/>
</dbReference>
<dbReference type="PANTHER" id="PTHR13808">
    <property type="entry name" value="CBP/P300-RELATED"/>
    <property type="match status" value="1"/>
</dbReference>